<dbReference type="Proteomes" id="UP000504693">
    <property type="component" value="Chromosome"/>
</dbReference>
<dbReference type="Gene3D" id="3.40.50.150">
    <property type="entry name" value="Vaccinia Virus protein VP39"/>
    <property type="match status" value="1"/>
</dbReference>
<dbReference type="PANTHER" id="PTHR43861">
    <property type="entry name" value="TRANS-ACONITATE 2-METHYLTRANSFERASE-RELATED"/>
    <property type="match status" value="1"/>
</dbReference>
<evidence type="ECO:0000256" key="2">
    <source>
        <dbReference type="ARBA" id="ARBA00022679"/>
    </source>
</evidence>
<reference evidence="4 5" key="1">
    <citation type="submission" date="2020-05" db="EMBL/GenBank/DDBJ databases">
        <title>Erythrobacter mangrovi sp. nov., isolated from rhizosphere soil of mangrove plant (Kandelia candel).</title>
        <authorList>
            <person name="Ye Y.H."/>
        </authorList>
    </citation>
    <scope>NUCLEOTIDE SEQUENCE [LARGE SCALE GENOMIC DNA]</scope>
    <source>
        <strain evidence="4 5">EB310</strain>
    </source>
</reference>
<name>A0A7D3XI61_9SPHN</name>
<evidence type="ECO:0000313" key="5">
    <source>
        <dbReference type="Proteomes" id="UP000504693"/>
    </source>
</evidence>
<dbReference type="CDD" id="cd02440">
    <property type="entry name" value="AdoMet_MTases"/>
    <property type="match status" value="1"/>
</dbReference>
<dbReference type="GO" id="GO:0032259">
    <property type="term" value="P:methylation"/>
    <property type="evidence" value="ECO:0007669"/>
    <property type="project" value="UniProtKB-KW"/>
</dbReference>
<protein>
    <submittedName>
        <fullName evidence="4">Methyltransferase domain-containing protein</fullName>
    </submittedName>
</protein>
<dbReference type="InterPro" id="IPR041698">
    <property type="entry name" value="Methyltransf_25"/>
</dbReference>
<dbReference type="AlphaFoldDB" id="A0A7D3XI61"/>
<dbReference type="InterPro" id="IPR029063">
    <property type="entry name" value="SAM-dependent_MTases_sf"/>
</dbReference>
<keyword evidence="5" id="KW-1185">Reference proteome</keyword>
<evidence type="ECO:0000313" key="4">
    <source>
        <dbReference type="EMBL" id="QKG71853.1"/>
    </source>
</evidence>
<evidence type="ECO:0000259" key="3">
    <source>
        <dbReference type="Pfam" id="PF13649"/>
    </source>
</evidence>
<keyword evidence="2 4" id="KW-0808">Transferase</keyword>
<dbReference type="RefSeq" id="WP_173214919.1">
    <property type="nucleotide sequence ID" value="NZ_CP053921.1"/>
</dbReference>
<dbReference type="PANTHER" id="PTHR43861:SF1">
    <property type="entry name" value="TRANS-ACONITATE 2-METHYLTRANSFERASE"/>
    <property type="match status" value="1"/>
</dbReference>
<keyword evidence="1 4" id="KW-0489">Methyltransferase</keyword>
<dbReference type="SUPFAM" id="SSF53335">
    <property type="entry name" value="S-adenosyl-L-methionine-dependent methyltransferases"/>
    <property type="match status" value="1"/>
</dbReference>
<feature type="domain" description="Methyltransferase" evidence="3">
    <location>
        <begin position="46"/>
        <end position="133"/>
    </location>
</feature>
<dbReference type="GO" id="GO:0008168">
    <property type="term" value="F:methyltransferase activity"/>
    <property type="evidence" value="ECO:0007669"/>
    <property type="project" value="UniProtKB-KW"/>
</dbReference>
<dbReference type="EMBL" id="CP053921">
    <property type="protein sequence ID" value="QKG71853.1"/>
    <property type="molecule type" value="Genomic_DNA"/>
</dbReference>
<organism evidence="4 5">
    <name type="scientific">Erythrobacter mangrovi</name>
    <dbReference type="NCBI Taxonomy" id="2739433"/>
    <lineage>
        <taxon>Bacteria</taxon>
        <taxon>Pseudomonadati</taxon>
        <taxon>Pseudomonadota</taxon>
        <taxon>Alphaproteobacteria</taxon>
        <taxon>Sphingomonadales</taxon>
        <taxon>Erythrobacteraceae</taxon>
        <taxon>Erythrobacter/Porphyrobacter group</taxon>
        <taxon>Erythrobacter</taxon>
    </lineage>
</organism>
<dbReference type="KEGG" id="emv:HQR01_11065"/>
<dbReference type="Pfam" id="PF13649">
    <property type="entry name" value="Methyltransf_25"/>
    <property type="match status" value="1"/>
</dbReference>
<sequence length="276" mass="29530">MTDASDWISRVGKSWAYEWERTDRSFAPLTQRLFDVADSSSFARALDIGCGAGELTLQLGQARAKTRVTGVDISEDLVAVARERCSGLANVRIEQADAARWNPPKGEAPDLLVSRHGVMFFDDPVGAFSHIASQAAPAARLVFSCFRTVGENGWVRELATALPPGAAPAGDPNAPGPFAFGNRERVEGILNAAGWRDIGFEAFNYPMVGGAGDQAVEDGLSYFLRIGPAARAVAMLEGAEREQTIDRLRGVIERHHADGIVALPSAAWIVTARAPA</sequence>
<accession>A0A7D3XI61</accession>
<evidence type="ECO:0000256" key="1">
    <source>
        <dbReference type="ARBA" id="ARBA00022603"/>
    </source>
</evidence>
<proteinExistence type="predicted"/>
<gene>
    <name evidence="4" type="ORF">HQR01_11065</name>
</gene>